<gene>
    <name evidence="6" type="ORF">ANCCAN_10402</name>
</gene>
<evidence type="ECO:0000256" key="4">
    <source>
        <dbReference type="SAM" id="MobiDB-lite"/>
    </source>
</evidence>
<evidence type="ECO:0000256" key="3">
    <source>
        <dbReference type="PROSITE-ProRule" id="PRU01005"/>
    </source>
</evidence>
<protein>
    <submittedName>
        <fullName evidence="6">ShTK domain protein</fullName>
    </submittedName>
</protein>
<name>A0A368GGX5_ANCCA</name>
<dbReference type="PROSITE" id="PS51670">
    <property type="entry name" value="SHKT"/>
    <property type="match status" value="1"/>
</dbReference>
<evidence type="ECO:0000256" key="1">
    <source>
        <dbReference type="ARBA" id="ARBA00022729"/>
    </source>
</evidence>
<dbReference type="PANTHER" id="PTHR46219">
    <property type="entry name" value="PROTEIN CBG11138"/>
    <property type="match status" value="1"/>
</dbReference>
<dbReference type="PANTHER" id="PTHR46219:SF13">
    <property type="entry name" value="SHKT DOMAIN-CONTAINING PROTEIN"/>
    <property type="match status" value="1"/>
</dbReference>
<feature type="region of interest" description="Disordered" evidence="4">
    <location>
        <begin position="1"/>
        <end position="76"/>
    </location>
</feature>
<dbReference type="InterPro" id="IPR003582">
    <property type="entry name" value="ShKT_dom"/>
</dbReference>
<dbReference type="SMART" id="SM00254">
    <property type="entry name" value="ShKT"/>
    <property type="match status" value="1"/>
</dbReference>
<dbReference type="Proteomes" id="UP000252519">
    <property type="component" value="Unassembled WGS sequence"/>
</dbReference>
<dbReference type="EMBL" id="JOJR01000151">
    <property type="protein sequence ID" value="RCN43631.1"/>
    <property type="molecule type" value="Genomic_DNA"/>
</dbReference>
<feature type="compositionally biased region" description="Acidic residues" evidence="4">
    <location>
        <begin position="1"/>
        <end position="13"/>
    </location>
</feature>
<dbReference type="Pfam" id="PF01549">
    <property type="entry name" value="ShK"/>
    <property type="match status" value="1"/>
</dbReference>
<evidence type="ECO:0000313" key="7">
    <source>
        <dbReference type="Proteomes" id="UP000252519"/>
    </source>
</evidence>
<evidence type="ECO:0000313" key="6">
    <source>
        <dbReference type="EMBL" id="RCN43631.1"/>
    </source>
</evidence>
<sequence>MSTPPVDDDEDSSTFETTSPQEADFSTRTSPGSPRPGVEKNKPSPPGPLLPDADHTTAISPTQPSSESADCVDRVHPKTRVSDCPKLQYLCNDRKYYELMTKKCPKTCNRCNDAD</sequence>
<dbReference type="Gene3D" id="1.10.10.1940">
    <property type="match status" value="1"/>
</dbReference>
<dbReference type="FunFam" id="1.10.10.1940:FF:000002">
    <property type="entry name" value="PHAryngeal gland Toxin-related"/>
    <property type="match status" value="1"/>
</dbReference>
<dbReference type="OrthoDB" id="5863778at2759"/>
<keyword evidence="1" id="KW-0732">Signal</keyword>
<evidence type="ECO:0000256" key="2">
    <source>
        <dbReference type="ARBA" id="ARBA00023157"/>
    </source>
</evidence>
<keyword evidence="7" id="KW-1185">Reference proteome</keyword>
<dbReference type="AlphaFoldDB" id="A0A368GGX5"/>
<comment type="caution">
    <text evidence="3">Lacks conserved residue(s) required for the propagation of feature annotation.</text>
</comment>
<organism evidence="6 7">
    <name type="scientific">Ancylostoma caninum</name>
    <name type="common">Dog hookworm</name>
    <dbReference type="NCBI Taxonomy" id="29170"/>
    <lineage>
        <taxon>Eukaryota</taxon>
        <taxon>Metazoa</taxon>
        <taxon>Ecdysozoa</taxon>
        <taxon>Nematoda</taxon>
        <taxon>Chromadorea</taxon>
        <taxon>Rhabditida</taxon>
        <taxon>Rhabditina</taxon>
        <taxon>Rhabditomorpha</taxon>
        <taxon>Strongyloidea</taxon>
        <taxon>Ancylostomatidae</taxon>
        <taxon>Ancylostomatinae</taxon>
        <taxon>Ancylostoma</taxon>
    </lineage>
</organism>
<feature type="compositionally biased region" description="Polar residues" evidence="4">
    <location>
        <begin position="20"/>
        <end position="32"/>
    </location>
</feature>
<proteinExistence type="predicted"/>
<evidence type="ECO:0000259" key="5">
    <source>
        <dbReference type="PROSITE" id="PS51670"/>
    </source>
</evidence>
<feature type="compositionally biased region" description="Polar residues" evidence="4">
    <location>
        <begin position="57"/>
        <end position="68"/>
    </location>
</feature>
<feature type="domain" description="ShKT" evidence="5">
    <location>
        <begin position="71"/>
        <end position="111"/>
    </location>
</feature>
<accession>A0A368GGX5</accession>
<keyword evidence="2" id="KW-1015">Disulfide bond</keyword>
<comment type="caution">
    <text evidence="6">The sequence shown here is derived from an EMBL/GenBank/DDBJ whole genome shotgun (WGS) entry which is preliminary data.</text>
</comment>
<reference evidence="6 7" key="1">
    <citation type="submission" date="2014-10" db="EMBL/GenBank/DDBJ databases">
        <title>Draft genome of the hookworm Ancylostoma caninum.</title>
        <authorList>
            <person name="Mitreva M."/>
        </authorList>
    </citation>
    <scope>NUCLEOTIDE SEQUENCE [LARGE SCALE GENOMIC DNA]</scope>
    <source>
        <strain evidence="6 7">Baltimore</strain>
    </source>
</reference>